<keyword evidence="6" id="KW-1185">Reference proteome</keyword>
<dbReference type="InterPro" id="IPR015943">
    <property type="entry name" value="WD40/YVTN_repeat-like_dom_sf"/>
</dbReference>
<sequence length="200" mass="21130">MTGTRAAWNPVARELFAAAGRRRVVVWRVPEGGRARRVNVLDRHSAAVGSLAWMPDGRRLVCVSADGRAVLWDALDGTFLADVSSLDAHCTMAAVSPQGLVATAGADGMVVVGHPDGGWHQLALRHYDSAVECCAWSRSGHALAVGCDDGTVDLLAPRLTHLRTLSLPDGTARTLRWAPDDASLAVRAADGTRHVLAVGD</sequence>
<evidence type="ECO:0000259" key="4">
    <source>
        <dbReference type="Pfam" id="PF12894"/>
    </source>
</evidence>
<dbReference type="PANTHER" id="PTHR19848:SF8">
    <property type="entry name" value="F-BOX AND WD REPEAT DOMAIN CONTAINING 7"/>
    <property type="match status" value="1"/>
</dbReference>
<dbReference type="SUPFAM" id="SSF50978">
    <property type="entry name" value="WD40 repeat-like"/>
    <property type="match status" value="1"/>
</dbReference>
<dbReference type="Gene3D" id="2.130.10.10">
    <property type="entry name" value="YVTN repeat-like/Quinoprotein amine dehydrogenase"/>
    <property type="match status" value="2"/>
</dbReference>
<dbReference type="InterPro" id="IPR036322">
    <property type="entry name" value="WD40_repeat_dom_sf"/>
</dbReference>
<evidence type="ECO:0000313" key="5">
    <source>
        <dbReference type="EMBL" id="MFC5723609.1"/>
    </source>
</evidence>
<dbReference type="SMART" id="SM00320">
    <property type="entry name" value="WD40"/>
    <property type="match status" value="3"/>
</dbReference>
<dbReference type="PROSITE" id="PS50082">
    <property type="entry name" value="WD_REPEATS_2"/>
    <property type="match status" value="1"/>
</dbReference>
<gene>
    <name evidence="5" type="ORF">ACFP1Z_25945</name>
</gene>
<dbReference type="InterPro" id="IPR001680">
    <property type="entry name" value="WD40_rpt"/>
</dbReference>
<feature type="repeat" description="WD" evidence="3">
    <location>
        <begin position="41"/>
        <end position="82"/>
    </location>
</feature>
<evidence type="ECO:0000313" key="6">
    <source>
        <dbReference type="Proteomes" id="UP001596083"/>
    </source>
</evidence>
<accession>A0ABW0Z964</accession>
<dbReference type="RefSeq" id="WP_390319928.1">
    <property type="nucleotide sequence ID" value="NZ_JBHSPB010000019.1"/>
</dbReference>
<dbReference type="EMBL" id="JBHSPB010000019">
    <property type="protein sequence ID" value="MFC5723609.1"/>
    <property type="molecule type" value="Genomic_DNA"/>
</dbReference>
<dbReference type="Proteomes" id="UP001596083">
    <property type="component" value="Unassembled WGS sequence"/>
</dbReference>
<reference evidence="6" key="1">
    <citation type="journal article" date="2019" name="Int. J. Syst. Evol. Microbiol.">
        <title>The Global Catalogue of Microorganisms (GCM) 10K type strain sequencing project: providing services to taxonomists for standard genome sequencing and annotation.</title>
        <authorList>
            <consortium name="The Broad Institute Genomics Platform"/>
            <consortium name="The Broad Institute Genome Sequencing Center for Infectious Disease"/>
            <person name="Wu L."/>
            <person name="Ma J."/>
        </authorList>
    </citation>
    <scope>NUCLEOTIDE SEQUENCE [LARGE SCALE GENOMIC DNA]</scope>
    <source>
        <strain evidence="6">CGMCC 4.7304</strain>
    </source>
</reference>
<dbReference type="InterPro" id="IPR024977">
    <property type="entry name" value="Apc4-like_WD40_dom"/>
</dbReference>
<dbReference type="PANTHER" id="PTHR19848">
    <property type="entry name" value="WD40 REPEAT PROTEIN"/>
    <property type="match status" value="1"/>
</dbReference>
<protein>
    <submittedName>
        <fullName evidence="5">WD40 repeat domain-containing protein</fullName>
    </submittedName>
</protein>
<dbReference type="Pfam" id="PF00400">
    <property type="entry name" value="WD40"/>
    <property type="match status" value="1"/>
</dbReference>
<comment type="caution">
    <text evidence="5">The sequence shown here is derived from an EMBL/GenBank/DDBJ whole genome shotgun (WGS) entry which is preliminary data.</text>
</comment>
<evidence type="ECO:0000256" key="3">
    <source>
        <dbReference type="PROSITE-ProRule" id="PRU00221"/>
    </source>
</evidence>
<evidence type="ECO:0000256" key="1">
    <source>
        <dbReference type="ARBA" id="ARBA00022574"/>
    </source>
</evidence>
<dbReference type="PROSITE" id="PS50294">
    <property type="entry name" value="WD_REPEATS_REGION"/>
    <property type="match status" value="1"/>
</dbReference>
<dbReference type="Pfam" id="PF12894">
    <property type="entry name" value="ANAPC4_WD40"/>
    <property type="match status" value="1"/>
</dbReference>
<feature type="domain" description="Anaphase-promoting complex subunit 4-like WD40" evidence="4">
    <location>
        <begin position="125"/>
        <end position="155"/>
    </location>
</feature>
<keyword evidence="1 3" id="KW-0853">WD repeat</keyword>
<evidence type="ECO:0000256" key="2">
    <source>
        <dbReference type="ARBA" id="ARBA00022737"/>
    </source>
</evidence>
<proteinExistence type="predicted"/>
<name>A0ABW0Z964_9ACTN</name>
<keyword evidence="2" id="KW-0677">Repeat</keyword>
<organism evidence="5 6">
    <name type="scientific">Streptomyces gamaensis</name>
    <dbReference type="NCBI Taxonomy" id="1763542"/>
    <lineage>
        <taxon>Bacteria</taxon>
        <taxon>Bacillati</taxon>
        <taxon>Actinomycetota</taxon>
        <taxon>Actinomycetes</taxon>
        <taxon>Kitasatosporales</taxon>
        <taxon>Streptomycetaceae</taxon>
        <taxon>Streptomyces</taxon>
    </lineage>
</organism>